<dbReference type="PANTHER" id="PTHR48105">
    <property type="entry name" value="THIOREDOXIN REDUCTASE 1-RELATED-RELATED"/>
    <property type="match status" value="1"/>
</dbReference>
<proteinExistence type="inferred from homology"/>
<dbReference type="EMBL" id="RBOJ01000017">
    <property type="protein sequence ID" value="RMM54644.1"/>
    <property type="molecule type" value="Genomic_DNA"/>
</dbReference>
<dbReference type="InterPro" id="IPR008255">
    <property type="entry name" value="Pyr_nucl-diS_OxRdtase_2_AS"/>
</dbReference>
<evidence type="ECO:0000256" key="8">
    <source>
        <dbReference type="RuleBase" id="RU003881"/>
    </source>
</evidence>
<name>A0A3M3EZ03_9PSED</name>
<dbReference type="EC" id="1.8.1.9" evidence="7"/>
<dbReference type="Pfam" id="PF07992">
    <property type="entry name" value="Pyr_redox_2"/>
    <property type="match status" value="1"/>
</dbReference>
<keyword evidence="2 7" id="KW-0285">Flavoprotein</keyword>
<evidence type="ECO:0000256" key="4">
    <source>
        <dbReference type="ARBA" id="ARBA00023002"/>
    </source>
</evidence>
<organism evidence="10 11">
    <name type="scientific">Pseudomonas corrugata</name>
    <dbReference type="NCBI Taxonomy" id="47879"/>
    <lineage>
        <taxon>Bacteria</taxon>
        <taxon>Pseudomonadati</taxon>
        <taxon>Pseudomonadota</taxon>
        <taxon>Gammaproteobacteria</taxon>
        <taxon>Pseudomonadales</taxon>
        <taxon>Pseudomonadaceae</taxon>
        <taxon>Pseudomonas</taxon>
    </lineage>
</organism>
<dbReference type="PROSITE" id="PS00573">
    <property type="entry name" value="PYRIDINE_REDOX_2"/>
    <property type="match status" value="1"/>
</dbReference>
<dbReference type="PRINTS" id="PR00469">
    <property type="entry name" value="PNDRDTASEII"/>
</dbReference>
<dbReference type="Proteomes" id="UP000270661">
    <property type="component" value="Unassembled WGS sequence"/>
</dbReference>
<evidence type="ECO:0000313" key="11">
    <source>
        <dbReference type="Proteomes" id="UP000270661"/>
    </source>
</evidence>
<evidence type="ECO:0000256" key="6">
    <source>
        <dbReference type="ARBA" id="ARBA00023284"/>
    </source>
</evidence>
<dbReference type="InterPro" id="IPR050097">
    <property type="entry name" value="Ferredoxin-NADP_redctase_2"/>
</dbReference>
<accession>A0A3M3EZ03</accession>
<sequence length="324" mass="34388">MEQVMSEVRHSRVIILGSGPAGYSAAVYAARANLKPLLITGMQAGGQLTTTTEVDNWPGDVHGLTGPALMERMKEHAERFETEIVFDHINAVDFAAKPYTLTGDSATYTCDALIIATGASARYLGLPSEEAFMGKGVSACATCDGFFYRNKPVAVVGGGNTAVEEALYLANIASTVTLIHRRETFRAEKILIDKLNARVAEGKIILKLNATLDEVLGDNMGVTGARLKNNDGSFDEIKVDGVFIAIGHTPNTSLFEGQLELKDGYLVVKGGRDGNATATSVEGIFAAGDVADHVYRQAITSAGAGCMAALDTERYLDGLQNASF</sequence>
<dbReference type="PRINTS" id="PR00368">
    <property type="entry name" value="FADPNR"/>
</dbReference>
<feature type="domain" description="FAD/NAD(P)-binding" evidence="9">
    <location>
        <begin position="12"/>
        <end position="304"/>
    </location>
</feature>
<dbReference type="AlphaFoldDB" id="A0A3M3EZ03"/>
<evidence type="ECO:0000256" key="3">
    <source>
        <dbReference type="ARBA" id="ARBA00022827"/>
    </source>
</evidence>
<keyword evidence="3 7" id="KW-0274">FAD</keyword>
<dbReference type="SUPFAM" id="SSF51905">
    <property type="entry name" value="FAD/NAD(P)-binding domain"/>
    <property type="match status" value="1"/>
</dbReference>
<dbReference type="GO" id="GO:0004791">
    <property type="term" value="F:thioredoxin-disulfide reductase (NADPH) activity"/>
    <property type="evidence" value="ECO:0007669"/>
    <property type="project" value="UniProtKB-UniRule"/>
</dbReference>
<evidence type="ECO:0000259" key="9">
    <source>
        <dbReference type="Pfam" id="PF07992"/>
    </source>
</evidence>
<keyword evidence="11" id="KW-1185">Reference proteome</keyword>
<dbReference type="NCBIfam" id="TIGR01292">
    <property type="entry name" value="TRX_reduct"/>
    <property type="match status" value="1"/>
</dbReference>
<dbReference type="Gene3D" id="3.50.50.60">
    <property type="entry name" value="FAD/NAD(P)-binding domain"/>
    <property type="match status" value="2"/>
</dbReference>
<comment type="subunit">
    <text evidence="7">Homodimer.</text>
</comment>
<dbReference type="InterPro" id="IPR023753">
    <property type="entry name" value="FAD/NAD-binding_dom"/>
</dbReference>
<protein>
    <recommendedName>
        <fullName evidence="7">Thioredoxin reductase</fullName>
        <ecNumber evidence="7">1.8.1.9</ecNumber>
    </recommendedName>
</protein>
<gene>
    <name evidence="10" type="ORF">ALQ77_00271</name>
</gene>
<keyword evidence="5" id="KW-1015">Disulfide bond</keyword>
<evidence type="ECO:0000256" key="7">
    <source>
        <dbReference type="RuleBase" id="RU003880"/>
    </source>
</evidence>
<reference evidence="10 11" key="1">
    <citation type="submission" date="2018-08" db="EMBL/GenBank/DDBJ databases">
        <title>Recombination of ecologically and evolutionarily significant loci maintains genetic cohesion in the Pseudomonas syringae species complex.</title>
        <authorList>
            <person name="Dillon M."/>
            <person name="Thakur S."/>
            <person name="Almeida R.N.D."/>
            <person name="Weir B.S."/>
            <person name="Guttman D.S."/>
        </authorList>
    </citation>
    <scope>NUCLEOTIDE SEQUENCE [LARGE SCALE GENOMIC DNA]</scope>
    <source>
        <strain evidence="10 11">NCPPB2445</strain>
    </source>
</reference>
<dbReference type="InterPro" id="IPR036188">
    <property type="entry name" value="FAD/NAD-bd_sf"/>
</dbReference>
<comment type="catalytic activity">
    <reaction evidence="7">
        <text>[thioredoxin]-dithiol + NADP(+) = [thioredoxin]-disulfide + NADPH + H(+)</text>
        <dbReference type="Rhea" id="RHEA:20345"/>
        <dbReference type="Rhea" id="RHEA-COMP:10698"/>
        <dbReference type="Rhea" id="RHEA-COMP:10700"/>
        <dbReference type="ChEBI" id="CHEBI:15378"/>
        <dbReference type="ChEBI" id="CHEBI:29950"/>
        <dbReference type="ChEBI" id="CHEBI:50058"/>
        <dbReference type="ChEBI" id="CHEBI:57783"/>
        <dbReference type="ChEBI" id="CHEBI:58349"/>
        <dbReference type="EC" id="1.8.1.9"/>
    </reaction>
</comment>
<dbReference type="GO" id="GO:0005737">
    <property type="term" value="C:cytoplasm"/>
    <property type="evidence" value="ECO:0007669"/>
    <property type="project" value="InterPro"/>
</dbReference>
<comment type="caution">
    <text evidence="10">The sequence shown here is derived from an EMBL/GenBank/DDBJ whole genome shotgun (WGS) entry which is preliminary data.</text>
</comment>
<dbReference type="GO" id="GO:0019430">
    <property type="term" value="P:removal of superoxide radicals"/>
    <property type="evidence" value="ECO:0007669"/>
    <property type="project" value="UniProtKB-UniRule"/>
</dbReference>
<keyword evidence="6 7" id="KW-0676">Redox-active center</keyword>
<comment type="cofactor">
    <cofactor evidence="8">
        <name>FAD</name>
        <dbReference type="ChEBI" id="CHEBI:57692"/>
    </cofactor>
    <text evidence="8">Binds 1 FAD per subunit.</text>
</comment>
<keyword evidence="8" id="KW-0521">NADP</keyword>
<evidence type="ECO:0000256" key="1">
    <source>
        <dbReference type="ARBA" id="ARBA00009333"/>
    </source>
</evidence>
<dbReference type="InterPro" id="IPR005982">
    <property type="entry name" value="Thioredox_Rdtase"/>
</dbReference>
<dbReference type="STRING" id="47879.AXG94_19945"/>
<evidence type="ECO:0000313" key="10">
    <source>
        <dbReference type="EMBL" id="RMM54644.1"/>
    </source>
</evidence>
<comment type="similarity">
    <text evidence="1 7">Belongs to the class-II pyridine nucleotide-disulfide oxidoreductase family.</text>
</comment>
<keyword evidence="4 7" id="KW-0560">Oxidoreductase</keyword>
<evidence type="ECO:0000256" key="2">
    <source>
        <dbReference type="ARBA" id="ARBA00022630"/>
    </source>
</evidence>
<evidence type="ECO:0000256" key="5">
    <source>
        <dbReference type="ARBA" id="ARBA00023157"/>
    </source>
</evidence>